<evidence type="ECO:0000313" key="4">
    <source>
        <dbReference type="Proteomes" id="UP001353858"/>
    </source>
</evidence>
<proteinExistence type="predicted"/>
<feature type="signal peptide" evidence="2">
    <location>
        <begin position="1"/>
        <end position="20"/>
    </location>
</feature>
<comment type="caution">
    <text evidence="3">The sequence shown here is derived from an EMBL/GenBank/DDBJ whole genome shotgun (WGS) entry which is preliminary data.</text>
</comment>
<dbReference type="EMBL" id="JARPUR010000006">
    <property type="protein sequence ID" value="KAK4873961.1"/>
    <property type="molecule type" value="Genomic_DNA"/>
</dbReference>
<dbReference type="Proteomes" id="UP001353858">
    <property type="component" value="Unassembled WGS sequence"/>
</dbReference>
<reference evidence="4" key="1">
    <citation type="submission" date="2023-01" db="EMBL/GenBank/DDBJ databases">
        <title>Key to firefly adult light organ development and bioluminescence: homeobox transcription factors regulate luciferase expression and transportation to peroxisome.</title>
        <authorList>
            <person name="Fu X."/>
        </authorList>
    </citation>
    <scope>NUCLEOTIDE SEQUENCE [LARGE SCALE GENOMIC DNA]</scope>
</reference>
<keyword evidence="4" id="KW-1185">Reference proteome</keyword>
<dbReference type="AlphaFoldDB" id="A0AAN7S6Y3"/>
<gene>
    <name evidence="3" type="ORF">RN001_013321</name>
</gene>
<name>A0AAN7S6Y3_9COLE</name>
<feature type="region of interest" description="Disordered" evidence="1">
    <location>
        <begin position="19"/>
        <end position="47"/>
    </location>
</feature>
<organism evidence="3 4">
    <name type="scientific">Aquatica leii</name>
    <dbReference type="NCBI Taxonomy" id="1421715"/>
    <lineage>
        <taxon>Eukaryota</taxon>
        <taxon>Metazoa</taxon>
        <taxon>Ecdysozoa</taxon>
        <taxon>Arthropoda</taxon>
        <taxon>Hexapoda</taxon>
        <taxon>Insecta</taxon>
        <taxon>Pterygota</taxon>
        <taxon>Neoptera</taxon>
        <taxon>Endopterygota</taxon>
        <taxon>Coleoptera</taxon>
        <taxon>Polyphaga</taxon>
        <taxon>Elateriformia</taxon>
        <taxon>Elateroidea</taxon>
        <taxon>Lampyridae</taxon>
        <taxon>Luciolinae</taxon>
        <taxon>Aquatica</taxon>
    </lineage>
</organism>
<keyword evidence="2" id="KW-0732">Signal</keyword>
<sequence>MFLLDIGFATLLLQAKQSESGNVSKNLENSQNDKEVGQTDDSNSDNGVPLYRLQLFLRGAVKFWKENLLGNNQGFAIEPVISIVIKVTFATVIAHV</sequence>
<feature type="chain" id="PRO_5043033695" evidence="2">
    <location>
        <begin position="21"/>
        <end position="96"/>
    </location>
</feature>
<accession>A0AAN7S6Y3</accession>
<protein>
    <submittedName>
        <fullName evidence="3">Uncharacterized protein</fullName>
    </submittedName>
</protein>
<evidence type="ECO:0000313" key="3">
    <source>
        <dbReference type="EMBL" id="KAK4873961.1"/>
    </source>
</evidence>
<evidence type="ECO:0000256" key="2">
    <source>
        <dbReference type="SAM" id="SignalP"/>
    </source>
</evidence>
<feature type="compositionally biased region" description="Polar residues" evidence="1">
    <location>
        <begin position="19"/>
        <end position="30"/>
    </location>
</feature>
<evidence type="ECO:0000256" key="1">
    <source>
        <dbReference type="SAM" id="MobiDB-lite"/>
    </source>
</evidence>